<proteinExistence type="predicted"/>
<evidence type="ECO:0000313" key="4">
    <source>
        <dbReference type="EMBL" id="BBL70576.1"/>
    </source>
</evidence>
<keyword evidence="2" id="KW-0285">Flavoprotein</keyword>
<sequence>MASKRILIMPGSQRRHSYNRRLAENVGELLKPDFDVDFLDPRLVEIPLFNQDLETDDDALRPVKALYRRFCLADGFVVLTPEYNGSFTPYLKNTVDWVSRLPHIPGAAECSNPFFGKPLLLGCATSGWSGGMLGLQSTRNLFAYLGCWVGPEQLSIVHAVDAWREDGGLIDEDYRQYMASVLKRFGARVEGIQAPST</sequence>
<keyword evidence="2" id="KW-0288">FMN</keyword>
<protein>
    <submittedName>
        <fullName evidence="4">NAD(P)H-dependent oxidoreductase</fullName>
    </submittedName>
</protein>
<feature type="domain" description="NADPH-dependent FMN reductase-like" evidence="3">
    <location>
        <begin position="5"/>
        <end position="159"/>
    </location>
</feature>
<dbReference type="PANTHER" id="PTHR30543">
    <property type="entry name" value="CHROMATE REDUCTASE"/>
    <property type="match status" value="1"/>
</dbReference>
<name>A0A8D5AJZ5_9GAMM</name>
<gene>
    <name evidence="4" type="ORF">MoryE10_11820</name>
</gene>
<evidence type="ECO:0000256" key="2">
    <source>
        <dbReference type="ARBA" id="ARBA00022643"/>
    </source>
</evidence>
<dbReference type="RefSeq" id="WP_221048516.1">
    <property type="nucleotide sequence ID" value="NZ_AP019782.1"/>
</dbReference>
<dbReference type="PANTHER" id="PTHR30543:SF21">
    <property type="entry name" value="NAD(P)H-DEPENDENT FMN REDUCTASE LOT6"/>
    <property type="match status" value="1"/>
</dbReference>
<dbReference type="GO" id="GO:0016491">
    <property type="term" value="F:oxidoreductase activity"/>
    <property type="evidence" value="ECO:0007669"/>
    <property type="project" value="InterPro"/>
</dbReference>
<dbReference type="InterPro" id="IPR050712">
    <property type="entry name" value="NAD(P)H-dep_reductase"/>
</dbReference>
<keyword evidence="5" id="KW-1185">Reference proteome</keyword>
<dbReference type="InterPro" id="IPR005025">
    <property type="entry name" value="FMN_Rdtase-like_dom"/>
</dbReference>
<evidence type="ECO:0000256" key="1">
    <source>
        <dbReference type="ARBA" id="ARBA00001917"/>
    </source>
</evidence>
<dbReference type="KEGG" id="moz:MoryE10_11820"/>
<dbReference type="Pfam" id="PF03358">
    <property type="entry name" value="FMN_red"/>
    <property type="match status" value="1"/>
</dbReference>
<dbReference type="Proteomes" id="UP000824988">
    <property type="component" value="Chromosome"/>
</dbReference>
<dbReference type="GO" id="GO:0005829">
    <property type="term" value="C:cytosol"/>
    <property type="evidence" value="ECO:0007669"/>
    <property type="project" value="TreeGrafter"/>
</dbReference>
<accession>A0A8D5AJZ5</accession>
<dbReference type="GO" id="GO:0010181">
    <property type="term" value="F:FMN binding"/>
    <property type="evidence" value="ECO:0007669"/>
    <property type="project" value="TreeGrafter"/>
</dbReference>
<comment type="cofactor">
    <cofactor evidence="1">
        <name>FMN</name>
        <dbReference type="ChEBI" id="CHEBI:58210"/>
    </cofactor>
</comment>
<evidence type="ECO:0000259" key="3">
    <source>
        <dbReference type="Pfam" id="PF03358"/>
    </source>
</evidence>
<dbReference type="AlphaFoldDB" id="A0A8D5AJZ5"/>
<reference evidence="4" key="1">
    <citation type="submission" date="2019-06" db="EMBL/GenBank/DDBJ databases">
        <title>Complete genome sequence of Methylogaea oryzae strain JCM16910.</title>
        <authorList>
            <person name="Asakawa S."/>
        </authorList>
    </citation>
    <scope>NUCLEOTIDE SEQUENCE</scope>
    <source>
        <strain evidence="4">E10</strain>
    </source>
</reference>
<dbReference type="EMBL" id="AP019782">
    <property type="protein sequence ID" value="BBL70576.1"/>
    <property type="molecule type" value="Genomic_DNA"/>
</dbReference>
<organism evidence="4 5">
    <name type="scientific">Methylogaea oryzae</name>
    <dbReference type="NCBI Taxonomy" id="1295382"/>
    <lineage>
        <taxon>Bacteria</taxon>
        <taxon>Pseudomonadati</taxon>
        <taxon>Pseudomonadota</taxon>
        <taxon>Gammaproteobacteria</taxon>
        <taxon>Methylococcales</taxon>
        <taxon>Methylococcaceae</taxon>
        <taxon>Methylogaea</taxon>
    </lineage>
</organism>
<evidence type="ECO:0000313" key="5">
    <source>
        <dbReference type="Proteomes" id="UP000824988"/>
    </source>
</evidence>